<evidence type="ECO:0000256" key="3">
    <source>
        <dbReference type="ARBA" id="ARBA00023277"/>
    </source>
</evidence>
<dbReference type="Gene3D" id="2.60.120.260">
    <property type="entry name" value="Galactose-binding domain-like"/>
    <property type="match status" value="1"/>
</dbReference>
<dbReference type="Gene3D" id="3.20.20.80">
    <property type="entry name" value="Glycosidases"/>
    <property type="match status" value="1"/>
</dbReference>
<feature type="signal peptide" evidence="6">
    <location>
        <begin position="1"/>
        <end position="20"/>
    </location>
</feature>
<dbReference type="GO" id="GO:0045493">
    <property type="term" value="P:xylan catabolic process"/>
    <property type="evidence" value="ECO:0007669"/>
    <property type="project" value="UniProtKB-KW"/>
</dbReference>
<keyword evidence="3" id="KW-0119">Carbohydrate metabolism</keyword>
<dbReference type="Pfam" id="PF00331">
    <property type="entry name" value="Glyco_hydro_10"/>
    <property type="match status" value="1"/>
</dbReference>
<keyword evidence="8" id="KW-0326">Glycosidase</keyword>
<dbReference type="InterPro" id="IPR017853">
    <property type="entry name" value="GH"/>
</dbReference>
<evidence type="ECO:0000256" key="6">
    <source>
        <dbReference type="SAM" id="SignalP"/>
    </source>
</evidence>
<organism evidence="8 9">
    <name type="scientific">Monoraphidium neglectum</name>
    <dbReference type="NCBI Taxonomy" id="145388"/>
    <lineage>
        <taxon>Eukaryota</taxon>
        <taxon>Viridiplantae</taxon>
        <taxon>Chlorophyta</taxon>
        <taxon>core chlorophytes</taxon>
        <taxon>Chlorophyceae</taxon>
        <taxon>CS clade</taxon>
        <taxon>Sphaeropleales</taxon>
        <taxon>Selenastraceae</taxon>
        <taxon>Monoraphidium</taxon>
    </lineage>
</organism>
<dbReference type="EMBL" id="KK100264">
    <property type="protein sequence ID" value="KIZ07412.1"/>
    <property type="molecule type" value="Genomic_DNA"/>
</dbReference>
<feature type="compositionally biased region" description="Low complexity" evidence="5">
    <location>
        <begin position="582"/>
        <end position="610"/>
    </location>
</feature>
<dbReference type="RefSeq" id="XP_013906431.1">
    <property type="nucleotide sequence ID" value="XM_014050977.1"/>
</dbReference>
<evidence type="ECO:0000256" key="1">
    <source>
        <dbReference type="ARBA" id="ARBA00007495"/>
    </source>
</evidence>
<name>A0A0D2N526_9CHLO</name>
<dbReference type="PROSITE" id="PS51760">
    <property type="entry name" value="GH10_2"/>
    <property type="match status" value="1"/>
</dbReference>
<feature type="chain" id="PRO_5002265233" evidence="6">
    <location>
        <begin position="21"/>
        <end position="751"/>
    </location>
</feature>
<gene>
    <name evidence="8" type="ORF">MNEG_0548</name>
</gene>
<keyword evidence="2 8" id="KW-0378">Hydrolase</keyword>
<evidence type="ECO:0000256" key="2">
    <source>
        <dbReference type="ARBA" id="ARBA00022801"/>
    </source>
</evidence>
<dbReference type="SUPFAM" id="SSF49785">
    <property type="entry name" value="Galactose-binding domain-like"/>
    <property type="match status" value="1"/>
</dbReference>
<evidence type="ECO:0000313" key="9">
    <source>
        <dbReference type="Proteomes" id="UP000054498"/>
    </source>
</evidence>
<dbReference type="Proteomes" id="UP000054498">
    <property type="component" value="Unassembled WGS sequence"/>
</dbReference>
<dbReference type="InterPro" id="IPR044846">
    <property type="entry name" value="GH10"/>
</dbReference>
<dbReference type="AlphaFoldDB" id="A0A0D2N526"/>
<dbReference type="SMART" id="SM00633">
    <property type="entry name" value="Glyco_10"/>
    <property type="match status" value="1"/>
</dbReference>
<sequence>MRAVLLMLAVGAAYTVGVSAAATEIRDVSWLFTLHPDPSGLPRGFSTHSRSADESGLAAMVSSEGAMFGNVEEPSTTSDDAWRAQLRSSTVPVVAGRAYSLEFSARSAAPNGTARAVMRDMSGGRNVPGAAVALDLQPEWQRFSLRLAMPAVDGNWSAQVHCGAHQGWYEFKGMVLTEEPLDTTIAALQPAAMDARTAAHRKGEFEVSVVDAFGRPVAATGVNMTLVRHHFVLGAAVAPEMVRKRFGDDVTSNYTRLIGENFWSLVPENAFKWYNYEPQQGNYQAGEALIKRDYITLAQNNSMELVRGHTIEWGDSYNQMMSGRNKGHWSVRSRDCDFYVKAIEGRIRRDLALFKGSFTQYDLFNELVETNSMMKACGLMNTSLPAMYKLAAQIDPKAQLCLNEWAVLEGNNWQGFVDIANNLLSAGAPLHCLGVQAHLTAGGAQREAIYRRLDEMGATGLPLYITEFSLSSRHVGVTVSAGLRWERGTPVNEMSEDEQAERLEELVKTFFSHPSVHGLMLWGFWDGNIWIKHGGIFRSDFSPKPAALRLKKFFSETHNTTITNLEAAPLEGAAAFTPTAGAPEANVTAQPPALGAPAPAQSPSLPVAQSNSQDAVHTGIGPARKMLAQHHGRRVLKSASSLGLLQLPLLADVSIHTSIDPILGTLLGVPSAVVQAPPLLSGQALPVSVGVPQALADAPQVQQQQQQQQPRPLKFKGYYGRYRYEMMVGGRLLSGEVAFTPGDSPKLELVV</sequence>
<keyword evidence="6" id="KW-0732">Signal</keyword>
<feature type="domain" description="GH10" evidence="7">
    <location>
        <begin position="235"/>
        <end position="553"/>
    </location>
</feature>
<evidence type="ECO:0000313" key="8">
    <source>
        <dbReference type="EMBL" id="KIZ07412.1"/>
    </source>
</evidence>
<keyword evidence="4" id="KW-0624">Polysaccharide degradation</keyword>
<dbReference type="SUPFAM" id="SSF51445">
    <property type="entry name" value="(Trans)glycosidases"/>
    <property type="match status" value="1"/>
</dbReference>
<accession>A0A0D2N526</accession>
<evidence type="ECO:0000256" key="4">
    <source>
        <dbReference type="ARBA" id="ARBA00023326"/>
    </source>
</evidence>
<proteinExistence type="inferred from homology"/>
<dbReference type="GO" id="GO:0031176">
    <property type="term" value="F:endo-1,4-beta-xylanase activity"/>
    <property type="evidence" value="ECO:0007669"/>
    <property type="project" value="UniProtKB-EC"/>
</dbReference>
<reference evidence="8 9" key="1">
    <citation type="journal article" date="2013" name="BMC Genomics">
        <title>Reconstruction of the lipid metabolism for the microalga Monoraphidium neglectum from its genome sequence reveals characteristics suitable for biofuel production.</title>
        <authorList>
            <person name="Bogen C."/>
            <person name="Al-Dilaimi A."/>
            <person name="Albersmeier A."/>
            <person name="Wichmann J."/>
            <person name="Grundmann M."/>
            <person name="Rupp O."/>
            <person name="Lauersen K.J."/>
            <person name="Blifernez-Klassen O."/>
            <person name="Kalinowski J."/>
            <person name="Goesmann A."/>
            <person name="Mussgnug J.H."/>
            <person name="Kruse O."/>
        </authorList>
    </citation>
    <scope>NUCLEOTIDE SEQUENCE [LARGE SCALE GENOMIC DNA]</scope>
    <source>
        <strain evidence="8 9">SAG 48.87</strain>
    </source>
</reference>
<dbReference type="GeneID" id="25726666"/>
<keyword evidence="8" id="KW-0858">Xylan degradation</keyword>
<feature type="region of interest" description="Disordered" evidence="5">
    <location>
        <begin position="582"/>
        <end position="615"/>
    </location>
</feature>
<evidence type="ECO:0000259" key="7">
    <source>
        <dbReference type="PROSITE" id="PS51760"/>
    </source>
</evidence>
<dbReference type="InterPro" id="IPR008979">
    <property type="entry name" value="Galactose-bd-like_sf"/>
</dbReference>
<dbReference type="InterPro" id="IPR001000">
    <property type="entry name" value="GH10_dom"/>
</dbReference>
<protein>
    <submittedName>
        <fullName evidence="8">Beta-1,4-xylanase</fullName>
        <ecNumber evidence="8">3.2.1.8</ecNumber>
    </submittedName>
</protein>
<evidence type="ECO:0000256" key="5">
    <source>
        <dbReference type="SAM" id="MobiDB-lite"/>
    </source>
</evidence>
<dbReference type="PANTHER" id="PTHR31490:SF1">
    <property type="entry name" value="ENDO-1,4-BETA-XYLANASE 1"/>
    <property type="match status" value="1"/>
</dbReference>
<dbReference type="OrthoDB" id="3055998at2759"/>
<dbReference type="PANTHER" id="PTHR31490">
    <property type="entry name" value="GLYCOSYL HYDROLASE"/>
    <property type="match status" value="1"/>
</dbReference>
<dbReference type="KEGG" id="mng:MNEG_0548"/>
<keyword evidence="9" id="KW-1185">Reference proteome</keyword>
<dbReference type="EC" id="3.2.1.8" evidence="8"/>
<comment type="similarity">
    <text evidence="1">Belongs to the glycosyl hydrolase 10 (cellulase F) family.</text>
</comment>